<dbReference type="EMBL" id="VOQQ01000001">
    <property type="protein sequence ID" value="TXC63667.1"/>
    <property type="molecule type" value="Genomic_DNA"/>
</dbReference>
<evidence type="ECO:0000313" key="2">
    <source>
        <dbReference type="EMBL" id="TXC63667.1"/>
    </source>
</evidence>
<proteinExistence type="predicted"/>
<accession>A0A5C6TTK4</accession>
<keyword evidence="3" id="KW-1185">Reference proteome</keyword>
<organism evidence="2 3">
    <name type="scientific">Allosphingosinicella ginsenosidimutans</name>
    <dbReference type="NCBI Taxonomy" id="1176539"/>
    <lineage>
        <taxon>Bacteria</taxon>
        <taxon>Pseudomonadati</taxon>
        <taxon>Pseudomonadota</taxon>
        <taxon>Alphaproteobacteria</taxon>
        <taxon>Sphingomonadales</taxon>
        <taxon>Sphingomonadaceae</taxon>
        <taxon>Allosphingosinicella</taxon>
    </lineage>
</organism>
<dbReference type="Proteomes" id="UP000321249">
    <property type="component" value="Unassembled WGS sequence"/>
</dbReference>
<sequence length="134" mass="14701">MTRLSDWEPRLAAYLASARTRPHAYGENDCLLHVGRAVEAVTGVDLYSEHVGRYHDAKTAAKYLRSLGSRTPATYLAKLFPEKPVARAMRGDILIDDEGIPGICIGGDAMLVGMGEKDGLVRVPRRKCVRCFAV</sequence>
<dbReference type="InterPro" id="IPR053802">
    <property type="entry name" value="DUF6950"/>
</dbReference>
<comment type="caution">
    <text evidence="2">The sequence shown here is derived from an EMBL/GenBank/DDBJ whole genome shotgun (WGS) entry which is preliminary data.</text>
</comment>
<name>A0A5C6TTK4_9SPHN</name>
<reference evidence="2 3" key="1">
    <citation type="journal article" date="2015" name="J. Microbiol.">
        <title>Sphingosinicella ginsenosidimutans sp. nov., with ginsenoside converting activity.</title>
        <authorList>
            <person name="Kim J.K."/>
            <person name="Kang M.S."/>
            <person name="Park S.C."/>
            <person name="Kim K.M."/>
            <person name="Choi K."/>
            <person name="Yoon M.H."/>
            <person name="Im W.T."/>
        </authorList>
    </citation>
    <scope>NUCLEOTIDE SEQUENCE [LARGE SCALE GENOMIC DNA]</scope>
    <source>
        <strain evidence="2 3">BS-11</strain>
    </source>
</reference>
<protein>
    <recommendedName>
        <fullName evidence="1">DUF6950 domain-containing protein</fullName>
    </recommendedName>
</protein>
<dbReference type="Pfam" id="PF22262">
    <property type="entry name" value="DUF6950"/>
    <property type="match status" value="1"/>
</dbReference>
<evidence type="ECO:0000259" key="1">
    <source>
        <dbReference type="Pfam" id="PF22262"/>
    </source>
</evidence>
<dbReference type="AlphaFoldDB" id="A0A5C6TTK4"/>
<dbReference type="RefSeq" id="WP_147043073.1">
    <property type="nucleotide sequence ID" value="NZ_BAABIR010000004.1"/>
</dbReference>
<dbReference type="OrthoDB" id="6586924at2"/>
<evidence type="ECO:0000313" key="3">
    <source>
        <dbReference type="Proteomes" id="UP000321249"/>
    </source>
</evidence>
<feature type="domain" description="DUF6950" evidence="1">
    <location>
        <begin position="2"/>
        <end position="134"/>
    </location>
</feature>
<gene>
    <name evidence="2" type="ORF">FRZ32_08350</name>
</gene>